<gene>
    <name evidence="1" type="ORF">KSF_005650</name>
</gene>
<protein>
    <submittedName>
        <fullName evidence="1">Uncharacterized protein</fullName>
    </submittedName>
</protein>
<dbReference type="AlphaFoldDB" id="A0A8J3MY46"/>
<dbReference type="EMBL" id="BNJK01000001">
    <property type="protein sequence ID" value="GHO90517.1"/>
    <property type="molecule type" value="Genomic_DNA"/>
</dbReference>
<name>A0A8J3MY46_9CHLR</name>
<evidence type="ECO:0000313" key="1">
    <source>
        <dbReference type="EMBL" id="GHO90517.1"/>
    </source>
</evidence>
<reference evidence="1" key="1">
    <citation type="submission" date="2020-10" db="EMBL/GenBank/DDBJ databases">
        <title>Taxonomic study of unclassified bacteria belonging to the class Ktedonobacteria.</title>
        <authorList>
            <person name="Yabe S."/>
            <person name="Wang C.M."/>
            <person name="Zheng Y."/>
            <person name="Sakai Y."/>
            <person name="Cavaletti L."/>
            <person name="Monciardini P."/>
            <person name="Donadio S."/>
        </authorList>
    </citation>
    <scope>NUCLEOTIDE SEQUENCE</scope>
    <source>
        <strain evidence="1">ID150040</strain>
    </source>
</reference>
<proteinExistence type="predicted"/>
<evidence type="ECO:0000313" key="2">
    <source>
        <dbReference type="Proteomes" id="UP000597444"/>
    </source>
</evidence>
<sequence>MKELSTFPNRAVGPRKVKWMIDSQYDLLFLVPIDAGLLALGEQIEIDPPAVSTAGKKIEWCLFVRRYASDTVGMTLFPD</sequence>
<comment type="caution">
    <text evidence="1">The sequence shown here is derived from an EMBL/GenBank/DDBJ whole genome shotgun (WGS) entry which is preliminary data.</text>
</comment>
<keyword evidence="2" id="KW-1185">Reference proteome</keyword>
<dbReference type="Proteomes" id="UP000597444">
    <property type="component" value="Unassembled WGS sequence"/>
</dbReference>
<accession>A0A8J3MY46</accession>
<organism evidence="1 2">
    <name type="scientific">Reticulibacter mediterranei</name>
    <dbReference type="NCBI Taxonomy" id="2778369"/>
    <lineage>
        <taxon>Bacteria</taxon>
        <taxon>Bacillati</taxon>
        <taxon>Chloroflexota</taxon>
        <taxon>Ktedonobacteria</taxon>
        <taxon>Ktedonobacterales</taxon>
        <taxon>Reticulibacteraceae</taxon>
        <taxon>Reticulibacter</taxon>
    </lineage>
</organism>